<evidence type="ECO:0000256" key="1">
    <source>
        <dbReference type="SAM" id="SignalP"/>
    </source>
</evidence>
<dbReference type="OrthoDB" id="2079550at2"/>
<feature type="signal peptide" evidence="1">
    <location>
        <begin position="1"/>
        <end position="28"/>
    </location>
</feature>
<dbReference type="RefSeq" id="WP_015260911.1">
    <property type="nucleotide sequence ID" value="NC_019903.1"/>
</dbReference>
<evidence type="ECO:0000313" key="3">
    <source>
        <dbReference type="Proteomes" id="UP000010797"/>
    </source>
</evidence>
<dbReference type="eggNOG" id="COG5662">
    <property type="taxonomic scope" value="Bacteria"/>
</dbReference>
<keyword evidence="1" id="KW-0732">Signal</keyword>
<dbReference type="Proteomes" id="UP000010797">
    <property type="component" value="Chromosome"/>
</dbReference>
<keyword evidence="3" id="KW-1185">Reference proteome</keyword>
<gene>
    <name evidence="2" type="ordered locus">Desdi_0358</name>
</gene>
<dbReference type="EMBL" id="CP003344">
    <property type="protein sequence ID" value="AGA67904.1"/>
    <property type="molecule type" value="Genomic_DNA"/>
</dbReference>
<dbReference type="STRING" id="871963.Desdi_0358"/>
<reference evidence="3" key="1">
    <citation type="submission" date="2012-02" db="EMBL/GenBank/DDBJ databases">
        <title>Complete sequence of Desulfitobacterium dichloroeliminans LMG P-21439.</title>
        <authorList>
            <person name="Lucas S."/>
            <person name="Han J."/>
            <person name="Lapidus A."/>
            <person name="Cheng J.-F."/>
            <person name="Goodwin L."/>
            <person name="Pitluck S."/>
            <person name="Peters L."/>
            <person name="Ovchinnikova G."/>
            <person name="Teshima H."/>
            <person name="Detter J.C."/>
            <person name="Han C."/>
            <person name="Tapia R."/>
            <person name="Land M."/>
            <person name="Hauser L."/>
            <person name="Kyrpides N."/>
            <person name="Ivanova N."/>
            <person name="Pagani I."/>
            <person name="Kruse T."/>
            <person name="de Vos W.M."/>
            <person name="Boon N."/>
            <person name="Smidt H."/>
            <person name="Woyke T."/>
        </authorList>
    </citation>
    <scope>NUCLEOTIDE SEQUENCE [LARGE SCALE GENOMIC DNA]</scope>
    <source>
        <strain evidence="3">LMG P-21439 / DCA1</strain>
    </source>
</reference>
<dbReference type="KEGG" id="ddl:Desdi_0358"/>
<sequence length="355" mass="39426">MKKKLLITVSIASALALVAFVKPVQTLAVEVLSVFRVNDVQTIQITLADLQEGMQNMAHLQEELKAKYPEGFKEEGIEHRSPINVVSQPQHQVVELAKAEDFKAFRLRLPKELEGQTPAISALEASEFKFTLNVQGINAMLATLKSPKQLTPALDNAEMTLKSSGAALVKYEDVLFTASQKSHLDAPEAAKTELREVMLNLPVLPTHLRQQLAEIESDSNHIYLPVFEGFGRVVDLGNQKGYVYTLTDLKGMMEGFSQDMPMTQTGTEAPSKYLNHAQGEVDEAKVAEFKAQFIAKHGEDQYTAFLEAHKKAMEDMSTIDYENASLLIWTKDGNLYTLTGNKTDTELAKIARSVR</sequence>
<proteinExistence type="predicted"/>
<protein>
    <recommendedName>
        <fullName evidence="4">DUF4367 domain-containing protein</fullName>
    </recommendedName>
</protein>
<organism evidence="2 3">
    <name type="scientific">Desulfitobacterium dichloroeliminans (strain LMG P-21439 / DCA1)</name>
    <dbReference type="NCBI Taxonomy" id="871963"/>
    <lineage>
        <taxon>Bacteria</taxon>
        <taxon>Bacillati</taxon>
        <taxon>Bacillota</taxon>
        <taxon>Clostridia</taxon>
        <taxon>Eubacteriales</taxon>
        <taxon>Desulfitobacteriaceae</taxon>
        <taxon>Desulfitobacterium</taxon>
    </lineage>
</organism>
<dbReference type="HOGENOM" id="CLU_815675_0_0_9"/>
<feature type="chain" id="PRO_5003941249" description="DUF4367 domain-containing protein" evidence="1">
    <location>
        <begin position="29"/>
        <end position="355"/>
    </location>
</feature>
<name>L0F224_DESDL</name>
<accession>L0F224</accession>
<dbReference type="AlphaFoldDB" id="L0F224"/>
<evidence type="ECO:0008006" key="4">
    <source>
        <dbReference type="Google" id="ProtNLM"/>
    </source>
</evidence>
<evidence type="ECO:0000313" key="2">
    <source>
        <dbReference type="EMBL" id="AGA67904.1"/>
    </source>
</evidence>